<gene>
    <name evidence="2" type="ORF">GCM10009737_19920</name>
</gene>
<dbReference type="Pfam" id="PF01674">
    <property type="entry name" value="Lipase_2"/>
    <property type="match status" value="1"/>
</dbReference>
<name>A0ABP5ANC6_9ACTN</name>
<accession>A0ABP5ANC6</accession>
<evidence type="ECO:0000256" key="1">
    <source>
        <dbReference type="SAM" id="SignalP"/>
    </source>
</evidence>
<feature type="signal peptide" evidence="1">
    <location>
        <begin position="1"/>
        <end position="25"/>
    </location>
</feature>
<keyword evidence="1" id="KW-0732">Signal</keyword>
<evidence type="ECO:0000313" key="3">
    <source>
        <dbReference type="Proteomes" id="UP001501612"/>
    </source>
</evidence>
<dbReference type="Proteomes" id="UP001501612">
    <property type="component" value="Unassembled WGS sequence"/>
</dbReference>
<dbReference type="GO" id="GO:0016787">
    <property type="term" value="F:hydrolase activity"/>
    <property type="evidence" value="ECO:0007669"/>
    <property type="project" value="UniProtKB-KW"/>
</dbReference>
<proteinExistence type="predicted"/>
<organism evidence="2 3">
    <name type="scientific">Nocardioides lentus</name>
    <dbReference type="NCBI Taxonomy" id="338077"/>
    <lineage>
        <taxon>Bacteria</taxon>
        <taxon>Bacillati</taxon>
        <taxon>Actinomycetota</taxon>
        <taxon>Actinomycetes</taxon>
        <taxon>Propionibacteriales</taxon>
        <taxon>Nocardioidaceae</taxon>
        <taxon>Nocardioides</taxon>
    </lineage>
</organism>
<sequence length="292" mass="29845">MAVTTLGKPVTVLLALLATLAAVLAALGATSAPAGAVAADGDAAEELSHPFGSPLGANDWSCRPTVQRPVPVVLVHGTFADSRTPLDRLSLRVRAAGYCVYSVDYGLRGTQRIEDSAATLAAFVDRVLASTGAAKVSIVGHSQGGMMPRYYLKNLGGLGKVDDLVGLAPSNYGTYRAELLAPAGLLGCPACAQQGAGSAFLTALNAPDDSPGDVSYTNVVTRYDAVVVPHTNGWLRPAANVTNLRLQDVCAGNLAEHVLIPANRTAIAIALDALGRPGPARPGGYGPLACLP</sequence>
<comment type="caution">
    <text evidence="2">The sequence shown here is derived from an EMBL/GenBank/DDBJ whole genome shotgun (WGS) entry which is preliminary data.</text>
</comment>
<evidence type="ECO:0000313" key="2">
    <source>
        <dbReference type="EMBL" id="GAA1918464.1"/>
    </source>
</evidence>
<dbReference type="SUPFAM" id="SSF53474">
    <property type="entry name" value="alpha/beta-Hydrolases"/>
    <property type="match status" value="1"/>
</dbReference>
<dbReference type="EMBL" id="BAAAMY010000004">
    <property type="protein sequence ID" value="GAA1918464.1"/>
    <property type="molecule type" value="Genomic_DNA"/>
</dbReference>
<keyword evidence="2" id="KW-0378">Hydrolase</keyword>
<dbReference type="PANTHER" id="PTHR37574">
    <property type="entry name" value="LIPASE B"/>
    <property type="match status" value="1"/>
</dbReference>
<feature type="chain" id="PRO_5045239614" evidence="1">
    <location>
        <begin position="26"/>
        <end position="292"/>
    </location>
</feature>
<dbReference type="InterPro" id="IPR029058">
    <property type="entry name" value="AB_hydrolase_fold"/>
</dbReference>
<protein>
    <submittedName>
        <fullName evidence="2">Alpha/beta fold hydrolase</fullName>
    </submittedName>
</protein>
<reference evidence="3" key="1">
    <citation type="journal article" date="2019" name="Int. J. Syst. Evol. Microbiol.">
        <title>The Global Catalogue of Microorganisms (GCM) 10K type strain sequencing project: providing services to taxonomists for standard genome sequencing and annotation.</title>
        <authorList>
            <consortium name="The Broad Institute Genomics Platform"/>
            <consortium name="The Broad Institute Genome Sequencing Center for Infectious Disease"/>
            <person name="Wu L."/>
            <person name="Ma J."/>
        </authorList>
    </citation>
    <scope>NUCLEOTIDE SEQUENCE [LARGE SCALE GENOMIC DNA]</scope>
    <source>
        <strain evidence="3">JCM 14046</strain>
    </source>
</reference>
<dbReference type="Gene3D" id="3.40.50.1820">
    <property type="entry name" value="alpha/beta hydrolase"/>
    <property type="match status" value="1"/>
</dbReference>
<dbReference type="InterPro" id="IPR053228">
    <property type="entry name" value="Stereospecific_Lipase"/>
</dbReference>
<keyword evidence="3" id="KW-1185">Reference proteome</keyword>
<dbReference type="PANTHER" id="PTHR37574:SF1">
    <property type="entry name" value="LIPASE B"/>
    <property type="match status" value="1"/>
</dbReference>
<dbReference type="InterPro" id="IPR002918">
    <property type="entry name" value="Lipase_EstA/Esterase_EstB"/>
</dbReference>